<dbReference type="HOGENOM" id="CLU_1695249_0_0_1"/>
<dbReference type="AlphaFoldDB" id="G3B342"/>
<dbReference type="OrthoDB" id="4003242at2759"/>
<dbReference type="Proteomes" id="UP000000707">
    <property type="component" value="Unassembled WGS sequence"/>
</dbReference>
<dbReference type="GeneID" id="18247267"/>
<name>G3B342_CANTC</name>
<dbReference type="eggNOG" id="ENOG502RQ04">
    <property type="taxonomic scope" value="Eukaryota"/>
</dbReference>
<reference evidence="1 2" key="1">
    <citation type="journal article" date="2011" name="Proc. Natl. Acad. Sci. U.S.A.">
        <title>Comparative genomics of xylose-fermenting fungi for enhanced biofuel production.</title>
        <authorList>
            <person name="Wohlbach D.J."/>
            <person name="Kuo A."/>
            <person name="Sato T.K."/>
            <person name="Potts K.M."/>
            <person name="Salamov A.A."/>
            <person name="LaButti K.M."/>
            <person name="Sun H."/>
            <person name="Clum A."/>
            <person name="Pangilinan J.L."/>
            <person name="Lindquist E.A."/>
            <person name="Lucas S."/>
            <person name="Lapidus A."/>
            <person name="Jin M."/>
            <person name="Gunawan C."/>
            <person name="Balan V."/>
            <person name="Dale B.E."/>
            <person name="Jeffries T.W."/>
            <person name="Zinkel R."/>
            <person name="Barry K.W."/>
            <person name="Grigoriev I.V."/>
            <person name="Gasch A.P."/>
        </authorList>
    </citation>
    <scope>NUCLEOTIDE SEQUENCE [LARGE SCALE GENOMIC DNA]</scope>
    <source>
        <strain evidence="2">ATCC 10573 / BCRC 21748 / CBS 615 / JCM 9827 / NBRC 10315 / NRRL Y-1498 / VKM Y-70</strain>
    </source>
</reference>
<sequence length="155" mass="17815">MFSRSIRDASKRQVKLLRRYNHHDHGHHEPVKETEINLAKVFGIAVLGGVSLIFYKNYKAGNDPIVRTKLYNEVEERPNLRNENYLKRYQTSFIKGYIRDKGGVGQKQYNRMAEGALPVNLIPTHSTDGNQFGSGIKLGELGPRRENIQYFSPLK</sequence>
<evidence type="ECO:0000313" key="1">
    <source>
        <dbReference type="EMBL" id="EGV64073.1"/>
    </source>
</evidence>
<proteinExistence type="predicted"/>
<accession>G3B342</accession>
<dbReference type="EMBL" id="GL996521">
    <property type="protein sequence ID" value="EGV64073.1"/>
    <property type="molecule type" value="Genomic_DNA"/>
</dbReference>
<dbReference type="RefSeq" id="XP_006686387.1">
    <property type="nucleotide sequence ID" value="XM_006686324.1"/>
</dbReference>
<dbReference type="STRING" id="590646.G3B342"/>
<keyword evidence="2" id="KW-1185">Reference proteome</keyword>
<gene>
    <name evidence="1" type="ORF">CANTEDRAFT_114110</name>
</gene>
<evidence type="ECO:0000313" key="2">
    <source>
        <dbReference type="Proteomes" id="UP000000707"/>
    </source>
</evidence>
<dbReference type="KEGG" id="cten:18247267"/>
<organism evidence="2">
    <name type="scientific">Candida tenuis (strain ATCC 10573 / BCRC 21748 / CBS 615 / JCM 9827 / NBRC 10315 / NRRL Y-1498 / VKM Y-70)</name>
    <name type="common">Yeast</name>
    <name type="synonym">Yamadazyma tenuis</name>
    <dbReference type="NCBI Taxonomy" id="590646"/>
    <lineage>
        <taxon>Eukaryota</taxon>
        <taxon>Fungi</taxon>
        <taxon>Dikarya</taxon>
        <taxon>Ascomycota</taxon>
        <taxon>Saccharomycotina</taxon>
        <taxon>Pichiomycetes</taxon>
        <taxon>Debaryomycetaceae</taxon>
        <taxon>Yamadazyma</taxon>
    </lineage>
</organism>
<protein>
    <submittedName>
        <fullName evidence="1">Uncharacterized protein</fullName>
    </submittedName>
</protein>